<accession>A0A4R1R128</accession>
<dbReference type="EMBL" id="SLUO01000005">
    <property type="protein sequence ID" value="TCL59011.1"/>
    <property type="molecule type" value="Genomic_DNA"/>
</dbReference>
<dbReference type="SMART" id="SM00028">
    <property type="entry name" value="TPR"/>
    <property type="match status" value="5"/>
</dbReference>
<feature type="repeat" description="TPR" evidence="1">
    <location>
        <begin position="119"/>
        <end position="152"/>
    </location>
</feature>
<dbReference type="InterPro" id="IPR019734">
    <property type="entry name" value="TPR_rpt"/>
</dbReference>
<organism evidence="2 3">
    <name type="scientific">Kineothrix alysoides</name>
    <dbReference type="NCBI Taxonomy" id="1469948"/>
    <lineage>
        <taxon>Bacteria</taxon>
        <taxon>Bacillati</taxon>
        <taxon>Bacillota</taxon>
        <taxon>Clostridia</taxon>
        <taxon>Lachnospirales</taxon>
        <taxon>Lachnospiraceae</taxon>
        <taxon>Kineothrix</taxon>
    </lineage>
</organism>
<dbReference type="RefSeq" id="WP_031390588.1">
    <property type="nucleotide sequence ID" value="NZ_JPNB01000001.1"/>
</dbReference>
<evidence type="ECO:0000313" key="3">
    <source>
        <dbReference type="Proteomes" id="UP000295718"/>
    </source>
</evidence>
<dbReference type="SUPFAM" id="SSF48452">
    <property type="entry name" value="TPR-like"/>
    <property type="match status" value="2"/>
</dbReference>
<evidence type="ECO:0000256" key="1">
    <source>
        <dbReference type="PROSITE-ProRule" id="PRU00339"/>
    </source>
</evidence>
<keyword evidence="1" id="KW-0802">TPR repeat</keyword>
<dbReference type="GO" id="GO:0051301">
    <property type="term" value="P:cell division"/>
    <property type="evidence" value="ECO:0007669"/>
    <property type="project" value="TreeGrafter"/>
</dbReference>
<keyword evidence="3" id="KW-1185">Reference proteome</keyword>
<protein>
    <submittedName>
        <fullName evidence="2">Tfp pilus assembly protein PilF</fullName>
    </submittedName>
</protein>
<dbReference type="PROSITE" id="PS50005">
    <property type="entry name" value="TPR"/>
    <property type="match status" value="2"/>
</dbReference>
<gene>
    <name evidence="2" type="ORF">EDD76_105187</name>
</gene>
<dbReference type="Gene3D" id="1.25.40.10">
    <property type="entry name" value="Tetratricopeptide repeat domain"/>
    <property type="match status" value="3"/>
</dbReference>
<dbReference type="AlphaFoldDB" id="A0A4R1R128"/>
<reference evidence="2 3" key="1">
    <citation type="submission" date="2019-03" db="EMBL/GenBank/DDBJ databases">
        <title>Genomic Encyclopedia of Type Strains, Phase IV (KMG-IV): sequencing the most valuable type-strain genomes for metagenomic binning, comparative biology and taxonomic classification.</title>
        <authorList>
            <person name="Goeker M."/>
        </authorList>
    </citation>
    <scope>NUCLEOTIDE SEQUENCE [LARGE SCALE GENOMIC DNA]</scope>
    <source>
        <strain evidence="2 3">DSM 100556</strain>
    </source>
</reference>
<dbReference type="InterPro" id="IPR011990">
    <property type="entry name" value="TPR-like_helical_dom_sf"/>
</dbReference>
<dbReference type="Proteomes" id="UP000295718">
    <property type="component" value="Unassembled WGS sequence"/>
</dbReference>
<comment type="caution">
    <text evidence="2">The sequence shown here is derived from an EMBL/GenBank/DDBJ whole genome shotgun (WGS) entry which is preliminary data.</text>
</comment>
<dbReference type="Pfam" id="PF13174">
    <property type="entry name" value="TPR_6"/>
    <property type="match status" value="2"/>
</dbReference>
<dbReference type="STRING" id="1469948.GCA_000732725_01892"/>
<feature type="repeat" description="TPR" evidence="1">
    <location>
        <begin position="285"/>
        <end position="318"/>
    </location>
</feature>
<proteinExistence type="predicted"/>
<dbReference type="PANTHER" id="PTHR12558:SF44">
    <property type="entry name" value="TETRATRICOPEPTIDE REPEAT-CONTAINING PROTEIN"/>
    <property type="match status" value="1"/>
</dbReference>
<dbReference type="PANTHER" id="PTHR12558">
    <property type="entry name" value="CELL DIVISION CYCLE 16,23,27"/>
    <property type="match status" value="1"/>
</dbReference>
<dbReference type="OrthoDB" id="305319at2"/>
<dbReference type="Pfam" id="PF13181">
    <property type="entry name" value="TPR_8"/>
    <property type="match status" value="2"/>
</dbReference>
<sequence>MLAAERLQNEKKGMVIGMKEQKRIFQIILAGAVLCCILSGCGQKDKNASIKEGMAAVEALDYNAALQSFEKAMVDGENQRLLYRGQGLAYMGLTMYEEAAASFEKALSHSNGQVDEIDYDINYYLATAYYKMGETDKSIEAYNSIIALLPKDKVAYYLRGCLRIGTDFDKAKADFDKAISLAKEDYTQLIDIYLVLEENGYKEVGQEYLQSALESGSKSMTDYERGRMYYYLKDYDNARNYLEKSRKTAGYEAVLLLGKTYEELGDNNYAVSVYNSFIADDQTNAKVYNQLGLCKMNMGAYEEALSAFQTGMNIENNNMMQTLKFNEIVTYEYLGDYKKAAVLLDSYLSTYPDDEAAKREYTFLQTR</sequence>
<name>A0A4R1R128_9FIRM</name>
<evidence type="ECO:0000313" key="2">
    <source>
        <dbReference type="EMBL" id="TCL59011.1"/>
    </source>
</evidence>
<dbReference type="Pfam" id="PF14559">
    <property type="entry name" value="TPR_19"/>
    <property type="match status" value="1"/>
</dbReference>